<dbReference type="PATRIC" id="fig|1053219.3.peg.1110"/>
<accession>J8FR59</accession>
<comment type="caution">
    <text evidence="1">The sequence shown here is derived from an EMBL/GenBank/DDBJ whole genome shotgun (WGS) entry which is preliminary data.</text>
</comment>
<proteinExistence type="predicted"/>
<reference evidence="1 2" key="1">
    <citation type="submission" date="2012-04" db="EMBL/GenBank/DDBJ databases">
        <title>The Genome Sequence of Bacillus cereus MC67.</title>
        <authorList>
            <consortium name="The Broad Institute Genome Sequencing Platform"/>
            <consortium name="The Broad Institute Genome Sequencing Center for Infectious Disease"/>
            <person name="Feldgarden M."/>
            <person name="Van der Auwera G.A."/>
            <person name="Mahillon J."/>
            <person name="Duprez V."/>
            <person name="Timmery S."/>
            <person name="Mattelet C."/>
            <person name="Dierick K."/>
            <person name="Sun M."/>
            <person name="Yu Z."/>
            <person name="Zhu L."/>
            <person name="Hu X."/>
            <person name="Shank E.B."/>
            <person name="Swiecicka I."/>
            <person name="Hansen B.M."/>
            <person name="Andrup L."/>
            <person name="Young S.K."/>
            <person name="Zeng Q."/>
            <person name="Gargeya S."/>
            <person name="Fitzgerald M."/>
            <person name="Haas B."/>
            <person name="Abouelleil A."/>
            <person name="Alvarado L."/>
            <person name="Arachchi H.M."/>
            <person name="Berlin A."/>
            <person name="Chapman S.B."/>
            <person name="Goldberg J."/>
            <person name="Griggs A."/>
            <person name="Gujja S."/>
            <person name="Hansen M."/>
            <person name="Howarth C."/>
            <person name="Imamovic A."/>
            <person name="Larimer J."/>
            <person name="McCowen C."/>
            <person name="Montmayeur A."/>
            <person name="Murphy C."/>
            <person name="Neiman D."/>
            <person name="Pearson M."/>
            <person name="Priest M."/>
            <person name="Roberts A."/>
            <person name="Saif S."/>
            <person name="Shea T."/>
            <person name="Sisk P."/>
            <person name="Sykes S."/>
            <person name="Wortman J."/>
            <person name="Nusbaum C."/>
            <person name="Birren B."/>
        </authorList>
    </citation>
    <scope>NUCLEOTIDE SEQUENCE [LARGE SCALE GENOMIC DNA]</scope>
    <source>
        <strain evidence="1 2">MC67</strain>
    </source>
</reference>
<organism evidence="1 2">
    <name type="scientific">Bacillus cereus MC67</name>
    <dbReference type="NCBI Taxonomy" id="1053219"/>
    <lineage>
        <taxon>Bacteria</taxon>
        <taxon>Bacillati</taxon>
        <taxon>Bacillota</taxon>
        <taxon>Bacilli</taxon>
        <taxon>Bacillales</taxon>
        <taxon>Bacillaceae</taxon>
        <taxon>Bacillus</taxon>
        <taxon>Bacillus cereus group</taxon>
    </lineage>
</organism>
<dbReference type="Proteomes" id="UP000006997">
    <property type="component" value="Unassembled WGS sequence"/>
</dbReference>
<evidence type="ECO:0000313" key="1">
    <source>
        <dbReference type="EMBL" id="EJR03171.1"/>
    </source>
</evidence>
<evidence type="ECO:0000313" key="2">
    <source>
        <dbReference type="Proteomes" id="UP000006997"/>
    </source>
</evidence>
<name>J8FR59_BACCE</name>
<sequence>MSVNNEEQSNEQVIEEYVKGHFDNIQSLLDDLNILIKKHMETLNEEQFFAVWNDSPLSKKINENGITMHQALVLIAEEGIGIKVIKGAWD</sequence>
<dbReference type="RefSeq" id="WP_002158797.1">
    <property type="nucleotide sequence ID" value="NZ_JH792113.1"/>
</dbReference>
<gene>
    <name evidence="1" type="ORF">II3_01088</name>
</gene>
<dbReference type="EMBL" id="AHEN01000008">
    <property type="protein sequence ID" value="EJR03171.1"/>
    <property type="molecule type" value="Genomic_DNA"/>
</dbReference>
<dbReference type="AlphaFoldDB" id="J8FR59"/>
<dbReference type="HOGENOM" id="CLU_2434646_0_0_9"/>
<protein>
    <submittedName>
        <fullName evidence="1">Uncharacterized protein</fullName>
    </submittedName>
</protein>